<dbReference type="RefSeq" id="WP_168905968.1">
    <property type="nucleotide sequence ID" value="NZ_CP051428.1"/>
</dbReference>
<dbReference type="AlphaFoldDB" id="A0A6H2GSB5"/>
<protein>
    <submittedName>
        <fullName evidence="1">Uncharacterized protein</fullName>
    </submittedName>
</protein>
<sequence>MSVSLALVPVALTMRIAMGKQNFDDWVESMQVKIPSRFTERRELVRTIHNAGYDAEEWTESLMKTHFQKDNYFFWELIDGQWTAVFGKDDDQNEIARFLKKINQAAGWSAFDSEYDVERNVQLQRQSPPSVFPTNFREGDLLFKTLKEFGINPTRGQDESISCRVEGSTLIFRQQGDSPFQVEIRNAPDLQKVYGQLSSLDEDYKRQLQSRIYEKLKQRAAERNMTVENEEVLEDNSIVLTLNIRD</sequence>
<gene>
    <name evidence="1" type="ORF">HGI30_00820</name>
</gene>
<proteinExistence type="predicted"/>
<accession>A0A6H2GSB5</accession>
<evidence type="ECO:0000313" key="1">
    <source>
        <dbReference type="EMBL" id="QJC50285.1"/>
    </source>
</evidence>
<name>A0A6H2GSB5_9BACL</name>
<dbReference type="EMBL" id="CP051428">
    <property type="protein sequence ID" value="QJC50285.1"/>
    <property type="molecule type" value="Genomic_DNA"/>
</dbReference>
<dbReference type="Proteomes" id="UP000502136">
    <property type="component" value="Chromosome"/>
</dbReference>
<organism evidence="1 2">
    <name type="scientific">Paenibacillus albicereus</name>
    <dbReference type="NCBI Taxonomy" id="2726185"/>
    <lineage>
        <taxon>Bacteria</taxon>
        <taxon>Bacillati</taxon>
        <taxon>Bacillota</taxon>
        <taxon>Bacilli</taxon>
        <taxon>Bacillales</taxon>
        <taxon>Paenibacillaceae</taxon>
        <taxon>Paenibacillus</taxon>
    </lineage>
</organism>
<keyword evidence="2" id="KW-1185">Reference proteome</keyword>
<dbReference type="KEGG" id="palr:HGI30_00820"/>
<reference evidence="1 2" key="1">
    <citation type="submission" date="2020-04" db="EMBL/GenBank/DDBJ databases">
        <title>Novel Paenibacillus strain UniB2 isolated from commercial digestive syrup.</title>
        <authorList>
            <person name="Thorat V."/>
            <person name="Kirdat K."/>
            <person name="Tiwarekar B."/>
            <person name="Yadav A."/>
        </authorList>
    </citation>
    <scope>NUCLEOTIDE SEQUENCE [LARGE SCALE GENOMIC DNA]</scope>
    <source>
        <strain evidence="1 2">UniB2</strain>
    </source>
</reference>
<evidence type="ECO:0000313" key="2">
    <source>
        <dbReference type="Proteomes" id="UP000502136"/>
    </source>
</evidence>